<name>A0A379FG22_PROMI</name>
<protein>
    <submittedName>
        <fullName evidence="2">Uncharacterized protein</fullName>
    </submittedName>
</protein>
<dbReference type="GeneID" id="43840628"/>
<dbReference type="EMBL" id="UGTS01000004">
    <property type="protein sequence ID" value="SUC18782.1"/>
    <property type="molecule type" value="Genomic_DNA"/>
</dbReference>
<dbReference type="EMBL" id="ABKSPD020000017">
    <property type="protein sequence ID" value="EKW9777695.1"/>
    <property type="molecule type" value="Genomic_DNA"/>
</dbReference>
<gene>
    <name evidence="2" type="ORF">NCTC11938_00904</name>
    <name evidence="1" type="ORF">PW210_003568</name>
</gene>
<accession>A0A379FG22</accession>
<dbReference type="Proteomes" id="UP001171165">
    <property type="component" value="Unassembled WGS sequence"/>
</dbReference>
<evidence type="ECO:0000313" key="3">
    <source>
        <dbReference type="Proteomes" id="UP000254191"/>
    </source>
</evidence>
<dbReference type="RefSeq" id="WP_004247025.1">
    <property type="nucleotide sequence ID" value="NZ_ABFCQN020000095.1"/>
</dbReference>
<proteinExistence type="predicted"/>
<sequence>MVKPTMSLRSQHVKNLAKKIKKMRAIEKAINCNKEADLLVIINKNPTLVFIK</sequence>
<evidence type="ECO:0000313" key="1">
    <source>
        <dbReference type="EMBL" id="EKW9777695.1"/>
    </source>
</evidence>
<reference evidence="2 3" key="1">
    <citation type="submission" date="2018-06" db="EMBL/GenBank/DDBJ databases">
        <authorList>
            <consortium name="Pathogen Informatics"/>
            <person name="Doyle S."/>
        </authorList>
    </citation>
    <scope>NUCLEOTIDE SEQUENCE [LARGE SCALE GENOMIC DNA]</scope>
    <source>
        <strain evidence="2 3">NCTC11938</strain>
    </source>
</reference>
<dbReference type="Proteomes" id="UP000254191">
    <property type="component" value="Unassembled WGS sequence"/>
</dbReference>
<evidence type="ECO:0000313" key="2">
    <source>
        <dbReference type="EMBL" id="SUC18782.1"/>
    </source>
</evidence>
<dbReference type="AlphaFoldDB" id="A0A379FG22"/>
<reference evidence="1" key="2">
    <citation type="submission" date="2023-06" db="EMBL/GenBank/DDBJ databases">
        <authorList>
            <consortium name="Clinical and Environmental Microbiology Branch: Whole genome sequencing antimicrobial resistance pathogens in the healthcare setting"/>
        </authorList>
    </citation>
    <scope>NUCLEOTIDE SEQUENCE</scope>
    <source>
        <strain evidence="1">Microbial</strain>
    </source>
</reference>
<organism evidence="2 3">
    <name type="scientific">Proteus mirabilis</name>
    <dbReference type="NCBI Taxonomy" id="584"/>
    <lineage>
        <taxon>Bacteria</taxon>
        <taxon>Pseudomonadati</taxon>
        <taxon>Pseudomonadota</taxon>
        <taxon>Gammaproteobacteria</taxon>
        <taxon>Enterobacterales</taxon>
        <taxon>Morganellaceae</taxon>
        <taxon>Proteus</taxon>
    </lineage>
</organism>